<dbReference type="Pfam" id="PF02623">
    <property type="entry name" value="FliW"/>
    <property type="match status" value="1"/>
</dbReference>
<dbReference type="AlphaFoldDB" id="A0A1Q8R1R2"/>
<sequence length="143" mass="16300">MSIESRIFHFPQGLPGFETHHDFRFIPEEEAPLAHLISVQEDKVGFILMRPEVYFPEYLKDMDVDEESIKVLNVNENIPVDVWVILTLNRQEMAKTTANLRAPILFNTAAGIGVQVIFNDDQYLSRQLVFAENAQPQKEGAVG</sequence>
<keyword evidence="1 5" id="KW-0963">Cytoplasm</keyword>
<comment type="similarity">
    <text evidence="5">Belongs to the FliW family.</text>
</comment>
<dbReference type="RefSeq" id="WP_075363567.1">
    <property type="nucleotide sequence ID" value="NZ_MLBF01000003.1"/>
</dbReference>
<dbReference type="InterPro" id="IPR024046">
    <property type="entry name" value="Flagellar_assmbl_FliW_dom_sf"/>
</dbReference>
<name>A0A1Q8R1R2_9FIRM</name>
<gene>
    <name evidence="5" type="primary">fliW</name>
    <name evidence="6" type="ORF">DSOL_0774</name>
</gene>
<dbReference type="InterPro" id="IPR003775">
    <property type="entry name" value="Flagellar_assembly_factor_FliW"/>
</dbReference>
<dbReference type="STRING" id="1888891.DSOL_0774"/>
<evidence type="ECO:0000313" key="7">
    <source>
        <dbReference type="Proteomes" id="UP000186102"/>
    </source>
</evidence>
<organism evidence="6 7">
    <name type="scientific">Desulfosporosinus metallidurans</name>
    <dbReference type="NCBI Taxonomy" id="1888891"/>
    <lineage>
        <taxon>Bacteria</taxon>
        <taxon>Bacillati</taxon>
        <taxon>Bacillota</taxon>
        <taxon>Clostridia</taxon>
        <taxon>Eubacteriales</taxon>
        <taxon>Desulfitobacteriaceae</taxon>
        <taxon>Desulfosporosinus</taxon>
    </lineage>
</organism>
<dbReference type="GO" id="GO:0044780">
    <property type="term" value="P:bacterial-type flagellum assembly"/>
    <property type="evidence" value="ECO:0007669"/>
    <property type="project" value="UniProtKB-UniRule"/>
</dbReference>
<comment type="function">
    <text evidence="5">Acts as an anti-CsrA protein, binds CsrA and prevents it from repressing translation of its target genes, one of which is flagellin. Binds to flagellin and participates in the assembly of the flagellum.</text>
</comment>
<dbReference type="SUPFAM" id="SSF141457">
    <property type="entry name" value="BH3618-like"/>
    <property type="match status" value="1"/>
</dbReference>
<dbReference type="PANTHER" id="PTHR39190">
    <property type="entry name" value="FLAGELLAR ASSEMBLY FACTOR FLIW"/>
    <property type="match status" value="1"/>
</dbReference>
<dbReference type="EMBL" id="MLBF01000003">
    <property type="protein sequence ID" value="OLN33527.1"/>
    <property type="molecule type" value="Genomic_DNA"/>
</dbReference>
<keyword evidence="6" id="KW-0282">Flagellum</keyword>
<accession>A0A1Q8R1R2</accession>
<evidence type="ECO:0000256" key="4">
    <source>
        <dbReference type="ARBA" id="ARBA00023186"/>
    </source>
</evidence>
<dbReference type="GO" id="GO:0006417">
    <property type="term" value="P:regulation of translation"/>
    <property type="evidence" value="ECO:0007669"/>
    <property type="project" value="UniProtKB-KW"/>
</dbReference>
<keyword evidence="2 5" id="KW-1005">Bacterial flagellum biogenesis</keyword>
<dbReference type="OrthoDB" id="9801235at2"/>
<evidence type="ECO:0000256" key="1">
    <source>
        <dbReference type="ARBA" id="ARBA00022490"/>
    </source>
</evidence>
<comment type="subcellular location">
    <subcellularLocation>
        <location evidence="5">Cytoplasm</location>
    </subcellularLocation>
</comment>
<comment type="subunit">
    <text evidence="5">Interacts with translational regulator CsrA and flagellin(s).</text>
</comment>
<dbReference type="Proteomes" id="UP000186102">
    <property type="component" value="Unassembled WGS sequence"/>
</dbReference>
<proteinExistence type="inferred from homology"/>
<keyword evidence="3 5" id="KW-0810">Translation regulation</keyword>
<dbReference type="GO" id="GO:0005737">
    <property type="term" value="C:cytoplasm"/>
    <property type="evidence" value="ECO:0007669"/>
    <property type="project" value="UniProtKB-SubCell"/>
</dbReference>
<evidence type="ECO:0000256" key="2">
    <source>
        <dbReference type="ARBA" id="ARBA00022795"/>
    </source>
</evidence>
<dbReference type="PANTHER" id="PTHR39190:SF1">
    <property type="entry name" value="FLAGELLAR ASSEMBLY FACTOR FLIW"/>
    <property type="match status" value="1"/>
</dbReference>
<dbReference type="HAMAP" id="MF_01185">
    <property type="entry name" value="FliW"/>
    <property type="match status" value="1"/>
</dbReference>
<reference evidence="6 7" key="1">
    <citation type="submission" date="2016-09" db="EMBL/GenBank/DDBJ databases">
        <title>Complete genome of Desulfosporosinus sp. OL.</title>
        <authorList>
            <person name="Mardanov A."/>
            <person name="Beletsky A."/>
            <person name="Panova A."/>
            <person name="Karnachuk O."/>
            <person name="Ravin N."/>
        </authorList>
    </citation>
    <scope>NUCLEOTIDE SEQUENCE [LARGE SCALE GENOMIC DNA]</scope>
    <source>
        <strain evidence="6 7">OL</strain>
    </source>
</reference>
<evidence type="ECO:0000256" key="3">
    <source>
        <dbReference type="ARBA" id="ARBA00022845"/>
    </source>
</evidence>
<keyword evidence="6" id="KW-0969">Cilium</keyword>
<evidence type="ECO:0000313" key="6">
    <source>
        <dbReference type="EMBL" id="OLN33527.1"/>
    </source>
</evidence>
<keyword evidence="7" id="KW-1185">Reference proteome</keyword>
<evidence type="ECO:0000256" key="5">
    <source>
        <dbReference type="HAMAP-Rule" id="MF_01185"/>
    </source>
</evidence>
<dbReference type="Gene3D" id="2.30.290.10">
    <property type="entry name" value="BH3618-like"/>
    <property type="match status" value="1"/>
</dbReference>
<protein>
    <recommendedName>
        <fullName evidence="5">Flagellar assembly factor FliW</fullName>
    </recommendedName>
</protein>
<keyword evidence="4 5" id="KW-0143">Chaperone</keyword>
<keyword evidence="6" id="KW-0966">Cell projection</keyword>
<comment type="caution">
    <text evidence="6">The sequence shown here is derived from an EMBL/GenBank/DDBJ whole genome shotgun (WGS) entry which is preliminary data.</text>
</comment>